<reference evidence="4 5" key="1">
    <citation type="journal article" date="2012" name="Proc. Natl. Acad. Sci. U.S.A.">
        <title>Comparative genomics of Ceriporiopsis subvermispora and Phanerochaete chrysosporium provide insight into selective ligninolysis.</title>
        <authorList>
            <person name="Fernandez-Fueyo E."/>
            <person name="Ruiz-Duenas F.J."/>
            <person name="Ferreira P."/>
            <person name="Floudas D."/>
            <person name="Hibbett D.S."/>
            <person name="Canessa P."/>
            <person name="Larrondo L.F."/>
            <person name="James T.Y."/>
            <person name="Seelenfreund D."/>
            <person name="Lobos S."/>
            <person name="Polanco R."/>
            <person name="Tello M."/>
            <person name="Honda Y."/>
            <person name="Watanabe T."/>
            <person name="Watanabe T."/>
            <person name="Ryu J.S."/>
            <person name="Kubicek C.P."/>
            <person name="Schmoll M."/>
            <person name="Gaskell J."/>
            <person name="Hammel K.E."/>
            <person name="St John F.J."/>
            <person name="Vanden Wymelenberg A."/>
            <person name="Sabat G."/>
            <person name="Splinter BonDurant S."/>
            <person name="Syed K."/>
            <person name="Yadav J.S."/>
            <person name="Doddapaneni H."/>
            <person name="Subramanian V."/>
            <person name="Lavin J.L."/>
            <person name="Oguiza J.A."/>
            <person name="Perez G."/>
            <person name="Pisabarro A.G."/>
            <person name="Ramirez L."/>
            <person name="Santoyo F."/>
            <person name="Master E."/>
            <person name="Coutinho P.M."/>
            <person name="Henrissat B."/>
            <person name="Lombard V."/>
            <person name="Magnuson J.K."/>
            <person name="Kuees U."/>
            <person name="Hori C."/>
            <person name="Igarashi K."/>
            <person name="Samejima M."/>
            <person name="Held B.W."/>
            <person name="Barry K.W."/>
            <person name="LaButti K.M."/>
            <person name="Lapidus A."/>
            <person name="Lindquist E.A."/>
            <person name="Lucas S.M."/>
            <person name="Riley R."/>
            <person name="Salamov A.A."/>
            <person name="Hoffmeister D."/>
            <person name="Schwenk D."/>
            <person name="Hadar Y."/>
            <person name="Yarden O."/>
            <person name="de Vries R.P."/>
            <person name="Wiebenga A."/>
            <person name="Stenlid J."/>
            <person name="Eastwood D."/>
            <person name="Grigoriev I.V."/>
            <person name="Berka R.M."/>
            <person name="Blanchette R.A."/>
            <person name="Kersten P."/>
            <person name="Martinez A.T."/>
            <person name="Vicuna R."/>
            <person name="Cullen D."/>
        </authorList>
    </citation>
    <scope>NUCLEOTIDE SEQUENCE [LARGE SCALE GENOMIC DNA]</scope>
    <source>
        <strain evidence="4 5">B</strain>
    </source>
</reference>
<feature type="region of interest" description="Disordered" evidence="2">
    <location>
        <begin position="174"/>
        <end position="202"/>
    </location>
</feature>
<dbReference type="Gene3D" id="3.30.230.30">
    <property type="entry name" value="Impact, N-terminal domain"/>
    <property type="match status" value="1"/>
</dbReference>
<dbReference type="InterPro" id="IPR020569">
    <property type="entry name" value="UPF0029_Impact_CS"/>
</dbReference>
<dbReference type="STRING" id="914234.M2R248"/>
<dbReference type="InterPro" id="IPR020568">
    <property type="entry name" value="Ribosomal_Su5_D2-typ_SF"/>
</dbReference>
<dbReference type="Pfam" id="PF01205">
    <property type="entry name" value="Impact_N"/>
    <property type="match status" value="1"/>
</dbReference>
<dbReference type="InterPro" id="IPR023582">
    <property type="entry name" value="Impact"/>
</dbReference>
<name>M2R248_CERS8</name>
<evidence type="ECO:0000313" key="5">
    <source>
        <dbReference type="Proteomes" id="UP000016930"/>
    </source>
</evidence>
<dbReference type="AlphaFoldDB" id="M2R248"/>
<dbReference type="Proteomes" id="UP000016930">
    <property type="component" value="Unassembled WGS sequence"/>
</dbReference>
<sequence>MALSSNTTDQNTLKPKATSQEIRDRSSIFVANIFDAATPEQARQAVEHMKRTHTANPAYEIAAWRCMVLKKGKSGLGGPDDFELRVGSDDGGEQYAGRRVLGAMQSEGVLDAVVVVSRWYGGVMLGPVRFTHIETCTREVCRAFLLQEEVQTCISTLRSLDDILASLRSELAEHTPKASSSEPGVNAASEASPAASRKPPDYAGLQTSLDLAKIKRLVTARENAINSVKTLLQRAKDRQAKQTASSNTSLEGANS</sequence>
<protein>
    <recommendedName>
        <fullName evidence="3">Impact N-terminal domain-containing protein</fullName>
    </recommendedName>
</protein>
<dbReference type="InterPro" id="IPR036956">
    <property type="entry name" value="Impact_N_sf"/>
</dbReference>
<dbReference type="GO" id="GO:0140469">
    <property type="term" value="P:GCN2-mediated signaling"/>
    <property type="evidence" value="ECO:0007669"/>
    <property type="project" value="TreeGrafter"/>
</dbReference>
<feature type="domain" description="Impact N-terminal" evidence="3">
    <location>
        <begin position="25"/>
        <end position="140"/>
    </location>
</feature>
<proteinExistence type="inferred from homology"/>
<dbReference type="PANTHER" id="PTHR16301">
    <property type="entry name" value="IMPACT-RELATED"/>
    <property type="match status" value="1"/>
</dbReference>
<dbReference type="PANTHER" id="PTHR16301:SF25">
    <property type="entry name" value="PROTEIN IMPACT"/>
    <property type="match status" value="1"/>
</dbReference>
<evidence type="ECO:0000256" key="2">
    <source>
        <dbReference type="SAM" id="MobiDB-lite"/>
    </source>
</evidence>
<evidence type="ECO:0000256" key="1">
    <source>
        <dbReference type="ARBA" id="ARBA00007665"/>
    </source>
</evidence>
<feature type="compositionally biased region" description="Polar residues" evidence="2">
    <location>
        <begin position="241"/>
        <end position="255"/>
    </location>
</feature>
<dbReference type="HOGENOM" id="CLU_075864_0_0_1"/>
<dbReference type="PROSITE" id="PS00910">
    <property type="entry name" value="UPF0029"/>
    <property type="match status" value="1"/>
</dbReference>
<dbReference type="SUPFAM" id="SSF54211">
    <property type="entry name" value="Ribosomal protein S5 domain 2-like"/>
    <property type="match status" value="1"/>
</dbReference>
<evidence type="ECO:0000313" key="4">
    <source>
        <dbReference type="EMBL" id="EMD32936.1"/>
    </source>
</evidence>
<accession>M2R248</accession>
<dbReference type="EMBL" id="KB445808">
    <property type="protein sequence ID" value="EMD32936.1"/>
    <property type="molecule type" value="Genomic_DNA"/>
</dbReference>
<dbReference type="GO" id="GO:0006446">
    <property type="term" value="P:regulation of translational initiation"/>
    <property type="evidence" value="ECO:0007669"/>
    <property type="project" value="TreeGrafter"/>
</dbReference>
<evidence type="ECO:0000259" key="3">
    <source>
        <dbReference type="Pfam" id="PF01205"/>
    </source>
</evidence>
<dbReference type="OrthoDB" id="69641at2759"/>
<feature type="region of interest" description="Disordered" evidence="2">
    <location>
        <begin position="233"/>
        <end position="255"/>
    </location>
</feature>
<dbReference type="GO" id="GO:0005737">
    <property type="term" value="C:cytoplasm"/>
    <property type="evidence" value="ECO:0007669"/>
    <property type="project" value="TreeGrafter"/>
</dbReference>
<gene>
    <name evidence="4" type="ORF">CERSUDRAFT_160967</name>
</gene>
<organism evidence="4 5">
    <name type="scientific">Ceriporiopsis subvermispora (strain B)</name>
    <name type="common">White-rot fungus</name>
    <name type="synonym">Gelatoporia subvermispora</name>
    <dbReference type="NCBI Taxonomy" id="914234"/>
    <lineage>
        <taxon>Eukaryota</taxon>
        <taxon>Fungi</taxon>
        <taxon>Dikarya</taxon>
        <taxon>Basidiomycota</taxon>
        <taxon>Agaricomycotina</taxon>
        <taxon>Agaricomycetes</taxon>
        <taxon>Polyporales</taxon>
        <taxon>Gelatoporiaceae</taxon>
        <taxon>Gelatoporia</taxon>
    </lineage>
</organism>
<feature type="region of interest" description="Disordered" evidence="2">
    <location>
        <begin position="1"/>
        <end position="20"/>
    </location>
</feature>
<comment type="similarity">
    <text evidence="1">Belongs to the IMPACT family.</text>
</comment>
<dbReference type="InterPro" id="IPR001498">
    <property type="entry name" value="Impact_N"/>
</dbReference>
<keyword evidence="5" id="KW-1185">Reference proteome</keyword>